<organism evidence="3 4">
    <name type="scientific">Spiribacter roseus</name>
    <dbReference type="NCBI Taxonomy" id="1855875"/>
    <lineage>
        <taxon>Bacteria</taxon>
        <taxon>Pseudomonadati</taxon>
        <taxon>Pseudomonadota</taxon>
        <taxon>Gammaproteobacteria</taxon>
        <taxon>Chromatiales</taxon>
        <taxon>Ectothiorhodospiraceae</taxon>
        <taxon>Spiribacter</taxon>
    </lineage>
</organism>
<evidence type="ECO:0000259" key="2">
    <source>
        <dbReference type="Pfam" id="PF09361"/>
    </source>
</evidence>
<evidence type="ECO:0000256" key="1">
    <source>
        <dbReference type="SAM" id="MobiDB-lite"/>
    </source>
</evidence>
<dbReference type="RefSeq" id="WP_318262584.1">
    <property type="nucleotide sequence ID" value="NZ_CP016382.1"/>
</dbReference>
<sequence>MMNTDMFTKYTEQAEKLFMGPSRSYAKLAMDYTQKVMDAQIEAARTYTDLGMQQARAALDIKDPTALQQYAEKQQEAAKNLGERVKADGEKVVALNQDFANEARKLVESSAQSASETAKETVSAAQKATKGN</sequence>
<keyword evidence="4" id="KW-1185">Reference proteome</keyword>
<dbReference type="Proteomes" id="UP001556636">
    <property type="component" value="Unassembled WGS sequence"/>
</dbReference>
<evidence type="ECO:0000313" key="4">
    <source>
        <dbReference type="Proteomes" id="UP001556636"/>
    </source>
</evidence>
<evidence type="ECO:0000313" key="3">
    <source>
        <dbReference type="EMBL" id="MEX0373301.1"/>
    </source>
</evidence>
<protein>
    <submittedName>
        <fullName evidence="3">Phasin family protein</fullName>
    </submittedName>
</protein>
<gene>
    <name evidence="3" type="ORF">V6X51_07595</name>
</gene>
<dbReference type="Pfam" id="PF09361">
    <property type="entry name" value="Phasin_2"/>
    <property type="match status" value="1"/>
</dbReference>
<reference evidence="3 4" key="1">
    <citation type="submission" date="2024-02" db="EMBL/GenBank/DDBJ databases">
        <title>New especies of Spiribacter isolated from saline water.</title>
        <authorList>
            <person name="Leon M.J."/>
            <person name="De La Haba R."/>
            <person name="Sanchez-Porro C."/>
            <person name="Ventosa A."/>
        </authorList>
    </citation>
    <scope>NUCLEOTIDE SEQUENCE [LARGE SCALE GENOMIC DNA]</scope>
    <source>
        <strain evidence="4">ag22IC6-196</strain>
    </source>
</reference>
<feature type="compositionally biased region" description="Polar residues" evidence="1">
    <location>
        <begin position="123"/>
        <end position="132"/>
    </location>
</feature>
<comment type="caution">
    <text evidence="3">The sequence shown here is derived from an EMBL/GenBank/DDBJ whole genome shotgun (WGS) entry which is preliminary data.</text>
</comment>
<dbReference type="InterPro" id="IPR018968">
    <property type="entry name" value="Phasin"/>
</dbReference>
<feature type="domain" description="Phasin" evidence="2">
    <location>
        <begin position="18"/>
        <end position="109"/>
    </location>
</feature>
<name>A0ABV3RYU4_9GAMM</name>
<proteinExistence type="predicted"/>
<feature type="region of interest" description="Disordered" evidence="1">
    <location>
        <begin position="109"/>
        <end position="132"/>
    </location>
</feature>
<dbReference type="EMBL" id="JBAKFG010000003">
    <property type="protein sequence ID" value="MEX0373301.1"/>
    <property type="molecule type" value="Genomic_DNA"/>
</dbReference>
<accession>A0ABV3RYU4</accession>